<evidence type="ECO:0000313" key="2">
    <source>
        <dbReference type="Proteomes" id="UP001338137"/>
    </source>
</evidence>
<dbReference type="Proteomes" id="UP001338137">
    <property type="component" value="Unassembled WGS sequence"/>
</dbReference>
<organism evidence="1 2">
    <name type="scientific">Paenibacillus alba</name>
    <dbReference type="NCBI Taxonomy" id="1197127"/>
    <lineage>
        <taxon>Bacteria</taxon>
        <taxon>Bacillati</taxon>
        <taxon>Bacillota</taxon>
        <taxon>Bacilli</taxon>
        <taxon>Bacillales</taxon>
        <taxon>Paenibacillaceae</taxon>
        <taxon>Paenibacillus</taxon>
    </lineage>
</organism>
<name>A0ABU6GCA0_9BACL</name>
<gene>
    <name evidence="1" type="ORF">P4I72_29645</name>
</gene>
<comment type="caution">
    <text evidence="1">The sequence shown here is derived from an EMBL/GenBank/DDBJ whole genome shotgun (WGS) entry which is preliminary data.</text>
</comment>
<proteinExistence type="predicted"/>
<accession>A0ABU6GCA0</accession>
<sequence length="58" mass="6454">MMNKIMLEKAIGRELTDAEKITVEWVNCWEKETGLNLMGLVLAAKENGFSQGVAAKNK</sequence>
<keyword evidence="2" id="KW-1185">Reference proteome</keyword>
<dbReference type="EMBL" id="JARLKY010000090">
    <property type="protein sequence ID" value="MEC0231269.1"/>
    <property type="molecule type" value="Genomic_DNA"/>
</dbReference>
<dbReference type="RefSeq" id="WP_326075237.1">
    <property type="nucleotide sequence ID" value="NZ_JARLKY010000090.1"/>
</dbReference>
<evidence type="ECO:0000313" key="1">
    <source>
        <dbReference type="EMBL" id="MEC0231269.1"/>
    </source>
</evidence>
<reference evidence="1 2" key="1">
    <citation type="submission" date="2023-03" db="EMBL/GenBank/DDBJ databases">
        <title>Bacillus Genome Sequencing.</title>
        <authorList>
            <person name="Dunlap C."/>
        </authorList>
    </citation>
    <scope>NUCLEOTIDE SEQUENCE [LARGE SCALE GENOMIC DNA]</scope>
    <source>
        <strain evidence="1 2">BD-533</strain>
    </source>
</reference>
<protein>
    <submittedName>
        <fullName evidence="1">Uncharacterized protein</fullName>
    </submittedName>
</protein>